<dbReference type="GO" id="GO:0004044">
    <property type="term" value="F:amidophosphoribosyltransferase activity"/>
    <property type="evidence" value="ECO:0007669"/>
    <property type="project" value="UniProtKB-UniRule"/>
</dbReference>
<proteinExistence type="inferred from homology"/>
<dbReference type="InterPro" id="IPR000836">
    <property type="entry name" value="PRTase_dom"/>
</dbReference>
<evidence type="ECO:0000259" key="12">
    <source>
        <dbReference type="PROSITE" id="PS51278"/>
    </source>
</evidence>
<dbReference type="NCBIfam" id="TIGR01134">
    <property type="entry name" value="purF"/>
    <property type="match status" value="1"/>
</dbReference>
<dbReference type="GO" id="GO:0000287">
    <property type="term" value="F:magnesium ion binding"/>
    <property type="evidence" value="ECO:0007669"/>
    <property type="project" value="UniProtKB-UniRule"/>
</dbReference>
<evidence type="ECO:0000256" key="7">
    <source>
        <dbReference type="HAMAP-Rule" id="MF_01931"/>
    </source>
</evidence>
<dbReference type="GO" id="GO:0006189">
    <property type="term" value="P:'de novo' IMP biosynthetic process"/>
    <property type="evidence" value="ECO:0007669"/>
    <property type="project" value="UniProtKB-UniRule"/>
</dbReference>
<dbReference type="AlphaFoldDB" id="A0A1M6BAW0"/>
<dbReference type="Pfam" id="PF00156">
    <property type="entry name" value="Pribosyltran"/>
    <property type="match status" value="1"/>
</dbReference>
<dbReference type="GO" id="GO:0051539">
    <property type="term" value="F:4 iron, 4 sulfur cluster binding"/>
    <property type="evidence" value="ECO:0007669"/>
    <property type="project" value="UniProtKB-KW"/>
</dbReference>
<dbReference type="SUPFAM" id="SSF53271">
    <property type="entry name" value="PRTase-like"/>
    <property type="match status" value="1"/>
</dbReference>
<keyword evidence="7 11" id="KW-0411">Iron-sulfur</keyword>
<dbReference type="Gene3D" id="3.60.20.10">
    <property type="entry name" value="Glutamine Phosphoribosylpyrophosphate, subunit 1, domain 1"/>
    <property type="match status" value="1"/>
</dbReference>
<comment type="cofactor">
    <cofactor evidence="7 10">
        <name>Mg(2+)</name>
        <dbReference type="ChEBI" id="CHEBI:18420"/>
    </cofactor>
    <text evidence="7 10">Binds 1 Mg(2+) ion per subunit.</text>
</comment>
<comment type="similarity">
    <text evidence="2 7 8">In the C-terminal section; belongs to the purine/pyrimidine phosphoribosyltransferase family.</text>
</comment>
<feature type="binding site" evidence="7 10">
    <location>
        <position position="308"/>
    </location>
    <ligand>
        <name>Mg(2+)</name>
        <dbReference type="ChEBI" id="CHEBI:18420"/>
    </ligand>
</feature>
<dbReference type="InterPro" id="IPR029057">
    <property type="entry name" value="PRTase-like"/>
</dbReference>
<evidence type="ECO:0000313" key="14">
    <source>
        <dbReference type="Proteomes" id="UP000324781"/>
    </source>
</evidence>
<dbReference type="InterPro" id="IPR035584">
    <property type="entry name" value="PurF_N"/>
</dbReference>
<reference evidence="13 14" key="1">
    <citation type="submission" date="2016-11" db="EMBL/GenBank/DDBJ databases">
        <authorList>
            <person name="Varghese N."/>
            <person name="Submissions S."/>
        </authorList>
    </citation>
    <scope>NUCLEOTIDE SEQUENCE [LARGE SCALE GENOMIC DNA]</scope>
    <source>
        <strain evidence="13 14">DSM 19027</strain>
    </source>
</reference>
<comment type="catalytic activity">
    <reaction evidence="7 8">
        <text>5-phospho-beta-D-ribosylamine + L-glutamate + diphosphate = 5-phospho-alpha-D-ribose 1-diphosphate + L-glutamine + H2O</text>
        <dbReference type="Rhea" id="RHEA:14905"/>
        <dbReference type="ChEBI" id="CHEBI:15377"/>
        <dbReference type="ChEBI" id="CHEBI:29985"/>
        <dbReference type="ChEBI" id="CHEBI:33019"/>
        <dbReference type="ChEBI" id="CHEBI:58017"/>
        <dbReference type="ChEBI" id="CHEBI:58359"/>
        <dbReference type="ChEBI" id="CHEBI:58681"/>
        <dbReference type="EC" id="2.4.2.14"/>
    </reaction>
</comment>
<dbReference type="CDD" id="cd00715">
    <property type="entry name" value="GPATase_N"/>
    <property type="match status" value="1"/>
</dbReference>
<keyword evidence="6 7" id="KW-0315">Glutamine amidotransferase</keyword>
<feature type="domain" description="Glutamine amidotransferase type-2" evidence="12">
    <location>
        <begin position="22"/>
        <end position="244"/>
    </location>
</feature>
<feature type="binding site" evidence="7 11">
    <location>
        <position position="458"/>
    </location>
    <ligand>
        <name>[4Fe-4S] cluster</name>
        <dbReference type="ChEBI" id="CHEBI:49883"/>
    </ligand>
</feature>
<dbReference type="PANTHER" id="PTHR11907">
    <property type="entry name" value="AMIDOPHOSPHORIBOSYLTRANSFERASE"/>
    <property type="match status" value="1"/>
</dbReference>
<keyword evidence="7 10" id="KW-0479">Metal-binding</keyword>
<evidence type="ECO:0000256" key="8">
    <source>
        <dbReference type="PIRNR" id="PIRNR000485"/>
    </source>
</evidence>
<feature type="binding site" evidence="7 10">
    <location>
        <position position="371"/>
    </location>
    <ligand>
        <name>Mg(2+)</name>
        <dbReference type="ChEBI" id="CHEBI:18420"/>
    </ligand>
</feature>
<sequence length="480" mass="52679">MMENRISFFECPECEDKPREACGVFGVFNNNGFDVARLVYFGLYALQHRGQESCGIAVTNQNGITGYKGLGLISEVFNDKILDRLDGTIAIGHCRYSTTGGTSIENSQPLMANYKDGRMAIAHNGNLVNAEKIRRKLEESGAIFQTSTDSEVIANLISRYGIQTGDLEEILVKTMQQLEGSYAVVLMTQKRLIGMRDPWGMRPLCIGKLDDSFILASETCALDAVGAEFVRDVEPGEIVFIQGREIRSIRGAAAEKPRHFCIFEHIYFARPDSFIDGASVYKARLEAGRRLAIEHPAEADLVVGVPDSGLTAAIGFSRQSGIPYGEALIKNRYVGRTFIQPQQKMREQSVDIKLNVLKEEIAGKRIVLIDDSIVRGTTTRKLVQMLKKAGAKEVHMRISSPPVKFPCYFGIDISSTKQLIAARMSIDEIRESLGADSLGFLSVEGLIKTPVGAPNGFCTGCFTGEYPITPDMAESATGCD</sequence>
<dbReference type="CDD" id="cd06223">
    <property type="entry name" value="PRTases_typeI"/>
    <property type="match status" value="1"/>
</dbReference>
<feature type="binding site" evidence="7 10">
    <location>
        <position position="370"/>
    </location>
    <ligand>
        <name>Mg(2+)</name>
        <dbReference type="ChEBI" id="CHEBI:18420"/>
    </ligand>
</feature>
<keyword evidence="3 7" id="KW-0328">Glycosyltransferase</keyword>
<evidence type="ECO:0000256" key="3">
    <source>
        <dbReference type="ARBA" id="ARBA00022676"/>
    </source>
</evidence>
<keyword evidence="5 7" id="KW-0658">Purine biosynthesis</keyword>
<feature type="binding site" evidence="7 11">
    <location>
        <position position="461"/>
    </location>
    <ligand>
        <name>[4Fe-4S] cluster</name>
        <dbReference type="ChEBI" id="CHEBI:49883"/>
    </ligand>
</feature>
<dbReference type="EMBL" id="FQZP01000002">
    <property type="protein sequence ID" value="SHI45852.1"/>
    <property type="molecule type" value="Genomic_DNA"/>
</dbReference>
<protein>
    <recommendedName>
        <fullName evidence="7">Amidophosphoribosyltransferase</fullName>
        <shortName evidence="7">ATase</shortName>
        <ecNumber evidence="7">2.4.2.14</ecNumber>
    </recommendedName>
    <alternativeName>
        <fullName evidence="7">Glutamine phosphoribosylpyrophosphate amidotransferase</fullName>
        <shortName evidence="7">GPATase</shortName>
    </alternativeName>
</protein>
<dbReference type="RefSeq" id="WP_149677528.1">
    <property type="nucleotide sequence ID" value="NZ_FQZP01000002.1"/>
</dbReference>
<dbReference type="InterPro" id="IPR029055">
    <property type="entry name" value="Ntn_hydrolases_N"/>
</dbReference>
<comment type="function">
    <text evidence="7">Catalyzes the formation of phosphoribosylamine from phosphoribosylpyrophosphate (PRPP) and glutamine.</text>
</comment>
<dbReference type="InterPro" id="IPR017932">
    <property type="entry name" value="GATase_2_dom"/>
</dbReference>
<keyword evidence="7 10" id="KW-0460">Magnesium</keyword>
<dbReference type="UniPathway" id="UPA00074">
    <property type="reaction ID" value="UER00124"/>
</dbReference>
<feature type="active site" description="Nucleophile" evidence="7 9">
    <location>
        <position position="22"/>
    </location>
</feature>
<dbReference type="OrthoDB" id="9801213at2"/>
<feature type="binding site" evidence="7 11">
    <location>
        <position position="407"/>
    </location>
    <ligand>
        <name>[4Fe-4S] cluster</name>
        <dbReference type="ChEBI" id="CHEBI:49883"/>
    </ligand>
</feature>
<accession>A0A1M6BAW0</accession>
<dbReference type="Pfam" id="PF13522">
    <property type="entry name" value="GATase_6"/>
    <property type="match status" value="1"/>
</dbReference>
<organism evidence="13 14">
    <name type="scientific">Thermoclostridium caenicola</name>
    <dbReference type="NCBI Taxonomy" id="659425"/>
    <lineage>
        <taxon>Bacteria</taxon>
        <taxon>Bacillati</taxon>
        <taxon>Bacillota</taxon>
        <taxon>Clostridia</taxon>
        <taxon>Eubacteriales</taxon>
        <taxon>Oscillospiraceae</taxon>
        <taxon>Thermoclostridium</taxon>
    </lineage>
</organism>
<keyword evidence="7 11" id="KW-0408">Iron</keyword>
<comment type="cofactor">
    <cofactor evidence="7 11">
        <name>[4Fe-4S] cluster</name>
        <dbReference type="ChEBI" id="CHEBI:49883"/>
    </cofactor>
    <text evidence="7 11">Binds 1 [4Fe-4S] cluster per subunit.</text>
</comment>
<feature type="binding site" evidence="7 11">
    <location>
        <position position="261"/>
    </location>
    <ligand>
        <name>[4Fe-4S] cluster</name>
        <dbReference type="ChEBI" id="CHEBI:49883"/>
    </ligand>
</feature>
<dbReference type="PROSITE" id="PS51278">
    <property type="entry name" value="GATASE_TYPE_2"/>
    <property type="match status" value="1"/>
</dbReference>
<evidence type="ECO:0000256" key="9">
    <source>
        <dbReference type="PIRSR" id="PIRSR000485-1"/>
    </source>
</evidence>
<keyword evidence="14" id="KW-1185">Reference proteome</keyword>
<keyword evidence="7" id="KW-0004">4Fe-4S</keyword>
<evidence type="ECO:0000256" key="1">
    <source>
        <dbReference type="ARBA" id="ARBA00005209"/>
    </source>
</evidence>
<comment type="pathway">
    <text evidence="1 7 8">Purine metabolism; IMP biosynthesis via de novo pathway; N(1)-(5-phospho-D-ribosyl)glycinamide from 5-phospho-alpha-D-ribose 1-diphosphate: step 1/2.</text>
</comment>
<name>A0A1M6BAW0_9FIRM</name>
<dbReference type="Gene3D" id="3.40.50.2020">
    <property type="match status" value="1"/>
</dbReference>
<dbReference type="Proteomes" id="UP000324781">
    <property type="component" value="Unassembled WGS sequence"/>
</dbReference>
<dbReference type="PIRSF" id="PIRSF000485">
    <property type="entry name" value="Amd_phspho_trans"/>
    <property type="match status" value="1"/>
</dbReference>
<dbReference type="InterPro" id="IPR005854">
    <property type="entry name" value="PurF"/>
</dbReference>
<evidence type="ECO:0000256" key="10">
    <source>
        <dbReference type="PIRSR" id="PIRSR000485-2"/>
    </source>
</evidence>
<dbReference type="HAMAP" id="MF_01931">
    <property type="entry name" value="PurF"/>
    <property type="match status" value="1"/>
</dbReference>
<evidence type="ECO:0000256" key="11">
    <source>
        <dbReference type="PIRSR" id="PIRSR000485-3"/>
    </source>
</evidence>
<evidence type="ECO:0000256" key="2">
    <source>
        <dbReference type="ARBA" id="ARBA00010138"/>
    </source>
</evidence>
<dbReference type="SUPFAM" id="SSF56235">
    <property type="entry name" value="N-terminal nucleophile aminohydrolases (Ntn hydrolases)"/>
    <property type="match status" value="1"/>
</dbReference>
<evidence type="ECO:0000256" key="6">
    <source>
        <dbReference type="ARBA" id="ARBA00022962"/>
    </source>
</evidence>
<evidence type="ECO:0000313" key="13">
    <source>
        <dbReference type="EMBL" id="SHI45852.1"/>
    </source>
</evidence>
<keyword evidence="4 7" id="KW-0808">Transferase</keyword>
<gene>
    <name evidence="7" type="primary">purF</name>
    <name evidence="13" type="ORF">SAMN05444373_1002130</name>
</gene>
<dbReference type="GO" id="GO:0009113">
    <property type="term" value="P:purine nucleobase biosynthetic process"/>
    <property type="evidence" value="ECO:0007669"/>
    <property type="project" value="UniProtKB-UniRule"/>
</dbReference>
<dbReference type="EC" id="2.4.2.14" evidence="7"/>
<evidence type="ECO:0000256" key="4">
    <source>
        <dbReference type="ARBA" id="ARBA00022679"/>
    </source>
</evidence>
<evidence type="ECO:0000256" key="5">
    <source>
        <dbReference type="ARBA" id="ARBA00022755"/>
    </source>
</evidence>